<organism evidence="1 2">
    <name type="scientific">Agrobacterium tumefaciens str. B6</name>
    <dbReference type="NCBI Taxonomy" id="1183423"/>
    <lineage>
        <taxon>Bacteria</taxon>
        <taxon>Pseudomonadati</taxon>
        <taxon>Pseudomonadota</taxon>
        <taxon>Alphaproteobacteria</taxon>
        <taxon>Hyphomicrobiales</taxon>
        <taxon>Rhizobiaceae</taxon>
        <taxon>Rhizobium/Agrobacterium group</taxon>
        <taxon>Agrobacterium</taxon>
        <taxon>Agrobacterium tumefaciens complex</taxon>
    </lineage>
</organism>
<protein>
    <recommendedName>
        <fullName evidence="3">NAD-dependent epimerase/dehydratase</fullName>
    </recommendedName>
</protein>
<evidence type="ECO:0000313" key="2">
    <source>
        <dbReference type="Proteomes" id="UP000192074"/>
    </source>
</evidence>
<dbReference type="PANTHER" id="PTHR32487:SF0">
    <property type="entry name" value="3-OXO-DELTA(4,5)-STEROID 5-BETA-REDUCTASE"/>
    <property type="match status" value="1"/>
</dbReference>
<dbReference type="Proteomes" id="UP000192074">
    <property type="component" value="Unassembled WGS sequence"/>
</dbReference>
<dbReference type="PANTHER" id="PTHR32487">
    <property type="entry name" value="3-OXO-DELTA(4,5)-STEROID 5-BETA-REDUCTASE"/>
    <property type="match status" value="1"/>
</dbReference>
<accession>A0A822VAF0</accession>
<proteinExistence type="predicted"/>
<sequence length="123" mass="14027">MQERNNARRALFEEGRLFVLGANVDGDELDLWFESLDGVVRLLQDQTAEDAAIWRDIADRYGLVENDLSRLASPWHTDADLGRPIEVVTDMSKSRKLGFLDYQATDDAFLDLFGRLRADKIIP</sequence>
<dbReference type="EMBL" id="FCNL01000040">
    <property type="protein sequence ID" value="CVI24736.1"/>
    <property type="molecule type" value="Genomic_DNA"/>
</dbReference>
<evidence type="ECO:0008006" key="3">
    <source>
        <dbReference type="Google" id="ProtNLM"/>
    </source>
</evidence>
<dbReference type="AlphaFoldDB" id="A0A822VAF0"/>
<reference evidence="1 2" key="1">
    <citation type="submission" date="2016-01" db="EMBL/GenBank/DDBJ databases">
        <authorList>
            <person name="Regsiter A."/>
            <person name="william w."/>
        </authorList>
    </citation>
    <scope>NUCLEOTIDE SEQUENCE [LARGE SCALE GENOMIC DNA]</scope>
    <source>
        <strain evidence="1 2">B6</strain>
    </source>
</reference>
<dbReference type="Gene3D" id="3.40.50.720">
    <property type="entry name" value="NAD(P)-binding Rossmann-like Domain"/>
    <property type="match status" value="1"/>
</dbReference>
<gene>
    <name evidence="1" type="ORF">AGR4A_pAt10272</name>
</gene>
<evidence type="ECO:0000313" key="1">
    <source>
        <dbReference type="EMBL" id="CVI24736.1"/>
    </source>
</evidence>
<name>A0A822VAF0_AGRTU</name>
<comment type="caution">
    <text evidence="1">The sequence shown here is derived from an EMBL/GenBank/DDBJ whole genome shotgun (WGS) entry which is preliminary data.</text>
</comment>